<dbReference type="SUPFAM" id="SSF82171">
    <property type="entry name" value="DPP6 N-terminal domain-like"/>
    <property type="match status" value="1"/>
</dbReference>
<dbReference type="KEGG" id="csq:CSCA_2702"/>
<protein>
    <submittedName>
        <fullName evidence="1">Uncharacterized protein</fullName>
    </submittedName>
</protein>
<dbReference type="InterPro" id="IPR015943">
    <property type="entry name" value="WD40/YVTN_repeat-like_dom_sf"/>
</dbReference>
<reference evidence="1 2" key="1">
    <citation type="journal article" date="2015" name="J. Biotechnol.">
        <title>Complete genome sequence of a malodorant-producing acetogen, Clostridium scatologenes ATCC 25775(T).</title>
        <authorList>
            <person name="Zhu Z."/>
            <person name="Guo T."/>
            <person name="Zheng H."/>
            <person name="Song T."/>
            <person name="Ouyang P."/>
            <person name="Xie J."/>
        </authorList>
    </citation>
    <scope>NUCLEOTIDE SEQUENCE [LARGE SCALE GENOMIC DNA]</scope>
    <source>
        <strain evidence="1 2">ATCC 25775</strain>
    </source>
</reference>
<dbReference type="STRING" id="1548.CSCA_2702"/>
<sequence>MDLLNLHGYGGGKYDTGSKITLDKIITTPLTTLASINYSTDTIYGYAIDFNGNLYVLINNPYGRYLRKYDSSGTKVFEKLIRSSETLKGYLFISNDYLYLIEESIYKYDLNGNLIWSSIEVSYIPNGFFIDNNYIYMVNNNNLISSYSIPNNNVIGTITFENYKVSTFSGNGTIEGIYSDNTYLYISLYEKSITRYTIASPGTYITTAWSTYPYNFIKINGAIYAGCADGNVKAVNTSSNSTTEGEVVSQSQHYITTDGINIYSSKNGNYITIYNPINNMSINLKTTTLSNANTIYFCNNVYYCISDGYNSIYLMKFDIKLQ</sequence>
<dbReference type="SUPFAM" id="SSF63825">
    <property type="entry name" value="YWTD domain"/>
    <property type="match status" value="1"/>
</dbReference>
<dbReference type="AlphaFoldDB" id="A0A0E3K1B8"/>
<dbReference type="RefSeq" id="WP_029161578.1">
    <property type="nucleotide sequence ID" value="NZ_CP009933.1"/>
</dbReference>
<keyword evidence="2" id="KW-1185">Reference proteome</keyword>
<proteinExistence type="predicted"/>
<gene>
    <name evidence="1" type="ORF">CSCA_2702</name>
</gene>
<dbReference type="EMBL" id="CP009933">
    <property type="protein sequence ID" value="AKA69827.1"/>
    <property type="molecule type" value="Genomic_DNA"/>
</dbReference>
<evidence type="ECO:0000313" key="1">
    <source>
        <dbReference type="EMBL" id="AKA69827.1"/>
    </source>
</evidence>
<name>A0A0E3K1B8_CLOSL</name>
<evidence type="ECO:0000313" key="2">
    <source>
        <dbReference type="Proteomes" id="UP000033115"/>
    </source>
</evidence>
<dbReference type="Gene3D" id="2.130.10.10">
    <property type="entry name" value="YVTN repeat-like/Quinoprotein amine dehydrogenase"/>
    <property type="match status" value="1"/>
</dbReference>
<dbReference type="HOGENOM" id="CLU_862512_0_0_9"/>
<accession>A0A0E3K1B8</accession>
<organism evidence="1 2">
    <name type="scientific">Clostridium scatologenes</name>
    <dbReference type="NCBI Taxonomy" id="1548"/>
    <lineage>
        <taxon>Bacteria</taxon>
        <taxon>Bacillati</taxon>
        <taxon>Bacillota</taxon>
        <taxon>Clostridia</taxon>
        <taxon>Eubacteriales</taxon>
        <taxon>Clostridiaceae</taxon>
        <taxon>Clostridium</taxon>
    </lineage>
</organism>
<dbReference type="Proteomes" id="UP000033115">
    <property type="component" value="Chromosome"/>
</dbReference>